<comment type="subunit">
    <text evidence="3">UreD, UreF and UreG form a complex that acts as a GTP-hydrolysis-dependent molecular chaperone, activating the urease apoprotein by helping to assemble the nickel containing metallocenter of UreC. The UreE protein probably delivers the nickel.</text>
</comment>
<dbReference type="HAMAP" id="MF_01385">
    <property type="entry name" value="UreF"/>
    <property type="match status" value="1"/>
</dbReference>
<protein>
    <recommendedName>
        <fullName evidence="3">Urease accessory protein UreF</fullName>
    </recommendedName>
</protein>
<dbReference type="PANTHER" id="PTHR33620:SF1">
    <property type="entry name" value="UREASE ACCESSORY PROTEIN F"/>
    <property type="match status" value="1"/>
</dbReference>
<evidence type="ECO:0000256" key="2">
    <source>
        <dbReference type="ARBA" id="ARBA00023186"/>
    </source>
</evidence>
<comment type="similarity">
    <text evidence="3">Belongs to the UreF family.</text>
</comment>
<comment type="caution">
    <text evidence="4">The sequence shown here is derived from an EMBL/GenBank/DDBJ whole genome shotgun (WGS) entry which is preliminary data.</text>
</comment>
<dbReference type="Gene3D" id="1.10.4190.10">
    <property type="entry name" value="Urease accessory protein UreF"/>
    <property type="match status" value="1"/>
</dbReference>
<keyword evidence="2 3" id="KW-0143">Chaperone</keyword>
<dbReference type="InterPro" id="IPR038277">
    <property type="entry name" value="UreF_sf"/>
</dbReference>
<keyword evidence="3" id="KW-0963">Cytoplasm</keyword>
<dbReference type="EMBL" id="DVMP01000117">
    <property type="protein sequence ID" value="HIU26067.1"/>
    <property type="molecule type" value="Genomic_DNA"/>
</dbReference>
<name>A0A9D1I1K5_9FIRM</name>
<dbReference type="GO" id="GO:0016151">
    <property type="term" value="F:nickel cation binding"/>
    <property type="evidence" value="ECO:0007669"/>
    <property type="project" value="UniProtKB-UniRule"/>
</dbReference>
<dbReference type="GO" id="GO:0005737">
    <property type="term" value="C:cytoplasm"/>
    <property type="evidence" value="ECO:0007669"/>
    <property type="project" value="UniProtKB-SubCell"/>
</dbReference>
<organism evidence="4 5">
    <name type="scientific">Candidatus Allocopromorpha excrementigallinarum</name>
    <dbReference type="NCBI Taxonomy" id="2840742"/>
    <lineage>
        <taxon>Bacteria</taxon>
        <taxon>Bacillati</taxon>
        <taxon>Bacillota</taxon>
        <taxon>Clostridia</taxon>
        <taxon>Eubacteriales</taxon>
        <taxon>Eubacteriaceae</taxon>
        <taxon>Eubacteriaceae incertae sedis</taxon>
        <taxon>Candidatus Allocopromorpha</taxon>
    </lineage>
</organism>
<accession>A0A9D1I1K5</accession>
<sequence length="228" mass="25571">MTRENELFYLMQMAGGTFPSGGFSQSWGLETYVAEGRVRDEEGFILFARAYLESSVACCEGPVMREAARLSENWDSMELKKLEELSRALKAVKESRESSLRMGKAFMRIMADITEDEKLEELKSEMGQEGITYPVAYGALCGRLGLDIQRAAEAFVFSTVNALTQSAVKLIPLGNKQAQGILLKLYPVMRETVEKSLQTPLKDISNFCPALDMAGMRHEYLTTRLYMS</sequence>
<evidence type="ECO:0000313" key="4">
    <source>
        <dbReference type="EMBL" id="HIU26067.1"/>
    </source>
</evidence>
<proteinExistence type="inferred from homology"/>
<gene>
    <name evidence="3" type="primary">ureF</name>
    <name evidence="4" type="ORF">IAC50_06220</name>
</gene>
<dbReference type="PANTHER" id="PTHR33620">
    <property type="entry name" value="UREASE ACCESSORY PROTEIN F"/>
    <property type="match status" value="1"/>
</dbReference>
<evidence type="ECO:0000256" key="3">
    <source>
        <dbReference type="HAMAP-Rule" id="MF_01385"/>
    </source>
</evidence>
<comment type="function">
    <text evidence="3">Required for maturation of urease via the functional incorporation of the urease nickel metallocenter.</text>
</comment>
<dbReference type="Proteomes" id="UP000824090">
    <property type="component" value="Unassembled WGS sequence"/>
</dbReference>
<reference evidence="4" key="1">
    <citation type="submission" date="2020-10" db="EMBL/GenBank/DDBJ databases">
        <authorList>
            <person name="Gilroy R."/>
        </authorList>
    </citation>
    <scope>NUCLEOTIDE SEQUENCE</scope>
    <source>
        <strain evidence="4">ChiHcec3-6078</strain>
    </source>
</reference>
<keyword evidence="1 3" id="KW-0996">Nickel insertion</keyword>
<dbReference type="Pfam" id="PF01730">
    <property type="entry name" value="UreF"/>
    <property type="match status" value="1"/>
</dbReference>
<dbReference type="AlphaFoldDB" id="A0A9D1I1K5"/>
<dbReference type="PIRSF" id="PIRSF009467">
    <property type="entry name" value="Ureas_acces_UreF"/>
    <property type="match status" value="1"/>
</dbReference>
<dbReference type="InterPro" id="IPR002639">
    <property type="entry name" value="UreF"/>
</dbReference>
<evidence type="ECO:0000256" key="1">
    <source>
        <dbReference type="ARBA" id="ARBA00022988"/>
    </source>
</evidence>
<reference evidence="4" key="2">
    <citation type="journal article" date="2021" name="PeerJ">
        <title>Extensive microbial diversity within the chicken gut microbiome revealed by metagenomics and culture.</title>
        <authorList>
            <person name="Gilroy R."/>
            <person name="Ravi A."/>
            <person name="Getino M."/>
            <person name="Pursley I."/>
            <person name="Horton D.L."/>
            <person name="Alikhan N.F."/>
            <person name="Baker D."/>
            <person name="Gharbi K."/>
            <person name="Hall N."/>
            <person name="Watson M."/>
            <person name="Adriaenssens E.M."/>
            <person name="Foster-Nyarko E."/>
            <person name="Jarju S."/>
            <person name="Secka A."/>
            <person name="Antonio M."/>
            <person name="Oren A."/>
            <person name="Chaudhuri R.R."/>
            <person name="La Ragione R."/>
            <person name="Hildebrand F."/>
            <person name="Pallen M.J."/>
        </authorList>
    </citation>
    <scope>NUCLEOTIDE SEQUENCE</scope>
    <source>
        <strain evidence="4">ChiHcec3-6078</strain>
    </source>
</reference>
<comment type="subcellular location">
    <subcellularLocation>
        <location evidence="3">Cytoplasm</location>
    </subcellularLocation>
</comment>
<evidence type="ECO:0000313" key="5">
    <source>
        <dbReference type="Proteomes" id="UP000824090"/>
    </source>
</evidence>